<dbReference type="Pfam" id="PF00561">
    <property type="entry name" value="Abhydrolase_1"/>
    <property type="match status" value="1"/>
</dbReference>
<accession>A0ABP3FV97</accession>
<evidence type="ECO:0000259" key="1">
    <source>
        <dbReference type="Pfam" id="PF00561"/>
    </source>
</evidence>
<dbReference type="EMBL" id="BAAADJ010000014">
    <property type="protein sequence ID" value="GAA0324011.1"/>
    <property type="molecule type" value="Genomic_DNA"/>
</dbReference>
<dbReference type="SUPFAM" id="SSF53474">
    <property type="entry name" value="alpha/beta-Hydrolases"/>
    <property type="match status" value="1"/>
</dbReference>
<reference evidence="3" key="1">
    <citation type="journal article" date="2019" name="Int. J. Syst. Evol. Microbiol.">
        <title>The Global Catalogue of Microorganisms (GCM) 10K type strain sequencing project: providing services to taxonomists for standard genome sequencing and annotation.</title>
        <authorList>
            <consortium name="The Broad Institute Genomics Platform"/>
            <consortium name="The Broad Institute Genome Sequencing Center for Infectious Disease"/>
            <person name="Wu L."/>
            <person name="Ma J."/>
        </authorList>
    </citation>
    <scope>NUCLEOTIDE SEQUENCE [LARGE SCALE GENOMIC DNA]</scope>
    <source>
        <strain evidence="3">JCM 9731</strain>
    </source>
</reference>
<dbReference type="PANTHER" id="PTHR43798:SF33">
    <property type="entry name" value="HYDROLASE, PUTATIVE (AFU_ORTHOLOGUE AFUA_2G14860)-RELATED"/>
    <property type="match status" value="1"/>
</dbReference>
<comment type="caution">
    <text evidence="2">The sequence shown here is derived from an EMBL/GenBank/DDBJ whole genome shotgun (WGS) entry which is preliminary data.</text>
</comment>
<dbReference type="Proteomes" id="UP001500782">
    <property type="component" value="Unassembled WGS sequence"/>
</dbReference>
<evidence type="ECO:0000313" key="3">
    <source>
        <dbReference type="Proteomes" id="UP001500782"/>
    </source>
</evidence>
<sequence length="281" mass="31521">MKKHTVMCQDTSIAVFEYSSLGSPIILLHPSGIFASYVWEKVAKELSVHYRVLAVDFRGHGESATPKSGYHLEQLALDIESVLDYFHIENAHIVGNSLGGEVAVVMASTIADRVQSITLIDGGILSYMGPRGEVEGTKAEIVDRFLHRKILEFDSIEDTHTFCMEQFPKHWGQWIPSFPIRTLPNGKVTYMQDGQITAQIMASVCDLDLDGCFNNIDCPVLFLPASKEPKLDIKLENISHWEKALQTSKLTIIPDSEHIMMTPTHSKKIAEEIHVFLSQIR</sequence>
<evidence type="ECO:0000313" key="2">
    <source>
        <dbReference type="EMBL" id="GAA0324011.1"/>
    </source>
</evidence>
<dbReference type="InterPro" id="IPR050266">
    <property type="entry name" value="AB_hydrolase_sf"/>
</dbReference>
<dbReference type="PANTHER" id="PTHR43798">
    <property type="entry name" value="MONOACYLGLYCEROL LIPASE"/>
    <property type="match status" value="1"/>
</dbReference>
<name>A0ABP3FV97_9BACI</name>
<dbReference type="InterPro" id="IPR029058">
    <property type="entry name" value="AB_hydrolase_fold"/>
</dbReference>
<dbReference type="InterPro" id="IPR000073">
    <property type="entry name" value="AB_hydrolase_1"/>
</dbReference>
<protein>
    <recommendedName>
        <fullName evidence="1">AB hydrolase-1 domain-containing protein</fullName>
    </recommendedName>
</protein>
<dbReference type="PRINTS" id="PR00111">
    <property type="entry name" value="ABHYDROLASE"/>
</dbReference>
<dbReference type="Gene3D" id="3.40.50.1820">
    <property type="entry name" value="alpha/beta hydrolase"/>
    <property type="match status" value="1"/>
</dbReference>
<gene>
    <name evidence="2" type="ORF">GCM10008967_13190</name>
</gene>
<keyword evidence="3" id="KW-1185">Reference proteome</keyword>
<proteinExistence type="predicted"/>
<organism evidence="2 3">
    <name type="scientific">Bacillus carboniphilus</name>
    <dbReference type="NCBI Taxonomy" id="86663"/>
    <lineage>
        <taxon>Bacteria</taxon>
        <taxon>Bacillati</taxon>
        <taxon>Bacillota</taxon>
        <taxon>Bacilli</taxon>
        <taxon>Bacillales</taxon>
        <taxon>Bacillaceae</taxon>
        <taxon>Bacillus</taxon>
    </lineage>
</organism>
<dbReference type="RefSeq" id="WP_343797495.1">
    <property type="nucleotide sequence ID" value="NZ_BAAADJ010000014.1"/>
</dbReference>
<feature type="domain" description="AB hydrolase-1" evidence="1">
    <location>
        <begin position="24"/>
        <end position="126"/>
    </location>
</feature>